<proteinExistence type="predicted"/>
<dbReference type="InterPro" id="IPR011006">
    <property type="entry name" value="CheY-like_superfamily"/>
</dbReference>
<dbReference type="SMART" id="SM00448">
    <property type="entry name" value="REC"/>
    <property type="match status" value="1"/>
</dbReference>
<sequence>MVNYRATIMVVDDTPSNLKILDQLLTPLGHRVLLFHRAEAFLKAAAADPPDLVLMDVNMPHMDGIEACMAMRDVPGLTDIPVVFISAVNTEEEKVRAFQAGAVDYITKPFSVKELSVRLNTHLSIWKLRRELEDHNRELEVRIRWEVKRSEGAQLALIRSLAKLAEKRDDDTGMHLERVRALCGILVSVAREEEAFRDRVDRDFVEYFPEASVLHDIGKVGLPDRVLLKPGPLTEEEFQVIKTHVSIGAGTLEEVDRIFPGSPFVRMGIQITRYHHERWDGSGYLEGLKGEEIPLSARLMALVDVYDALRSRRCYKEPRPHQEAVRIITQEAGSHFDPRVVALFKRVEARFAVTYERLSSPQ</sequence>
<evidence type="ECO:0000313" key="5">
    <source>
        <dbReference type="Proteomes" id="UP000002030"/>
    </source>
</evidence>
<evidence type="ECO:0000259" key="3">
    <source>
        <dbReference type="PROSITE" id="PS51832"/>
    </source>
</evidence>
<evidence type="ECO:0000313" key="4">
    <source>
        <dbReference type="EMBL" id="ACZ19953.1"/>
    </source>
</evidence>
<protein>
    <submittedName>
        <fullName evidence="4">Response regulator receiver modulated metal dependent phosphohydrolase</fullName>
    </submittedName>
</protein>
<dbReference type="InterPro" id="IPR037522">
    <property type="entry name" value="HD_GYP_dom"/>
</dbReference>
<evidence type="ECO:0000256" key="1">
    <source>
        <dbReference type="PROSITE-ProRule" id="PRU00169"/>
    </source>
</evidence>
<dbReference type="HOGENOM" id="CLU_000445_92_10_0"/>
<dbReference type="STRING" id="525903.Taci_1739"/>
<dbReference type="PANTHER" id="PTHR45228:SF5">
    <property type="entry name" value="CYCLIC DI-GMP PHOSPHODIESTERASE VC_1348-RELATED"/>
    <property type="match status" value="1"/>
</dbReference>
<dbReference type="Pfam" id="PF00072">
    <property type="entry name" value="Response_reg"/>
    <property type="match status" value="1"/>
</dbReference>
<dbReference type="AlphaFoldDB" id="D1B7G2"/>
<reference evidence="4 5" key="1">
    <citation type="journal article" date="2009" name="Stand. Genomic Sci.">
        <title>Complete genome sequence of Thermanaerovibrio acidaminovorans type strain (Su883).</title>
        <authorList>
            <person name="Chovatia M."/>
            <person name="Sikorski J."/>
            <person name="Schroder M."/>
            <person name="Lapidus A."/>
            <person name="Nolan M."/>
            <person name="Tice H."/>
            <person name="Glavina Del Rio T."/>
            <person name="Copeland A."/>
            <person name="Cheng J.F."/>
            <person name="Lucas S."/>
            <person name="Chen F."/>
            <person name="Bruce D."/>
            <person name="Goodwin L."/>
            <person name="Pitluck S."/>
            <person name="Ivanova N."/>
            <person name="Mavromatis K."/>
            <person name="Ovchinnikova G."/>
            <person name="Pati A."/>
            <person name="Chen A."/>
            <person name="Palaniappan K."/>
            <person name="Land M."/>
            <person name="Hauser L."/>
            <person name="Chang Y.J."/>
            <person name="Jeffries C.D."/>
            <person name="Chain P."/>
            <person name="Saunders E."/>
            <person name="Detter J.C."/>
            <person name="Brettin T."/>
            <person name="Rohde M."/>
            <person name="Goker M."/>
            <person name="Spring S."/>
            <person name="Bristow J."/>
            <person name="Markowitz V."/>
            <person name="Hugenholtz P."/>
            <person name="Kyrpides N.C."/>
            <person name="Klenk H.P."/>
            <person name="Eisen J.A."/>
        </authorList>
    </citation>
    <scope>NUCLEOTIDE SEQUENCE [LARGE SCALE GENOMIC DNA]</scope>
    <source>
        <strain evidence="5">ATCC 49978 / DSM 6589 / Su883</strain>
    </source>
</reference>
<keyword evidence="5" id="KW-1185">Reference proteome</keyword>
<dbReference type="InterPro" id="IPR052020">
    <property type="entry name" value="Cyclic_di-GMP/3'3'-cGAMP_PDE"/>
</dbReference>
<dbReference type="Gene3D" id="3.40.50.2300">
    <property type="match status" value="1"/>
</dbReference>
<name>D1B7G2_THEAS</name>
<organism evidence="4 5">
    <name type="scientific">Thermanaerovibrio acidaminovorans (strain ATCC 49978 / DSM 6589 / Su883)</name>
    <name type="common">Selenomonas acidaminovorans</name>
    <dbReference type="NCBI Taxonomy" id="525903"/>
    <lineage>
        <taxon>Bacteria</taxon>
        <taxon>Thermotogati</taxon>
        <taxon>Synergistota</taxon>
        <taxon>Synergistia</taxon>
        <taxon>Synergistales</taxon>
        <taxon>Synergistaceae</taxon>
        <taxon>Thermanaerovibrio</taxon>
    </lineage>
</organism>
<dbReference type="EMBL" id="CP001818">
    <property type="protein sequence ID" value="ACZ19953.1"/>
    <property type="molecule type" value="Genomic_DNA"/>
</dbReference>
<dbReference type="PROSITE" id="PS51832">
    <property type="entry name" value="HD_GYP"/>
    <property type="match status" value="1"/>
</dbReference>
<dbReference type="Proteomes" id="UP000002030">
    <property type="component" value="Chromosome"/>
</dbReference>
<dbReference type="InterPro" id="IPR001789">
    <property type="entry name" value="Sig_transdc_resp-reg_receiver"/>
</dbReference>
<feature type="domain" description="Response regulatory" evidence="2">
    <location>
        <begin position="7"/>
        <end position="123"/>
    </location>
</feature>
<dbReference type="PANTHER" id="PTHR45228">
    <property type="entry name" value="CYCLIC DI-GMP PHOSPHODIESTERASE TM_0186-RELATED"/>
    <property type="match status" value="1"/>
</dbReference>
<dbReference type="InterPro" id="IPR003607">
    <property type="entry name" value="HD/PDEase_dom"/>
</dbReference>
<evidence type="ECO:0000259" key="2">
    <source>
        <dbReference type="PROSITE" id="PS50110"/>
    </source>
</evidence>
<dbReference type="SUPFAM" id="SSF52172">
    <property type="entry name" value="CheY-like"/>
    <property type="match status" value="1"/>
</dbReference>
<dbReference type="OrthoDB" id="5162at2"/>
<dbReference type="GO" id="GO:0000160">
    <property type="term" value="P:phosphorelay signal transduction system"/>
    <property type="evidence" value="ECO:0007669"/>
    <property type="project" value="InterPro"/>
</dbReference>
<dbReference type="eggNOG" id="COG3437">
    <property type="taxonomic scope" value="Bacteria"/>
</dbReference>
<feature type="modified residue" description="4-aspartylphosphate" evidence="1">
    <location>
        <position position="56"/>
    </location>
</feature>
<feature type="domain" description="HD-GYP" evidence="3">
    <location>
        <begin position="150"/>
        <end position="360"/>
    </location>
</feature>
<dbReference type="PROSITE" id="PS50110">
    <property type="entry name" value="RESPONSE_REGULATORY"/>
    <property type="match status" value="1"/>
</dbReference>
<dbReference type="KEGG" id="tai:Taci_1739"/>
<dbReference type="SMART" id="SM00471">
    <property type="entry name" value="HDc"/>
    <property type="match status" value="1"/>
</dbReference>
<accession>D1B7G2</accession>
<dbReference type="Gene3D" id="1.10.3210.10">
    <property type="entry name" value="Hypothetical protein af1432"/>
    <property type="match status" value="1"/>
</dbReference>
<dbReference type="CDD" id="cd00077">
    <property type="entry name" value="HDc"/>
    <property type="match status" value="1"/>
</dbReference>
<dbReference type="SUPFAM" id="SSF109604">
    <property type="entry name" value="HD-domain/PDEase-like"/>
    <property type="match status" value="1"/>
</dbReference>
<dbReference type="EnsemblBacteria" id="ACZ19953">
    <property type="protein sequence ID" value="ACZ19953"/>
    <property type="gene ID" value="Taci_1739"/>
</dbReference>
<gene>
    <name evidence="4" type="ordered locus">Taci_1739</name>
</gene>
<keyword evidence="1" id="KW-0597">Phosphoprotein</keyword>
<dbReference type="RefSeq" id="WP_012870462.1">
    <property type="nucleotide sequence ID" value="NC_013522.1"/>
</dbReference>
<dbReference type="Pfam" id="PF13487">
    <property type="entry name" value="HD_5"/>
    <property type="match status" value="1"/>
</dbReference>